<reference evidence="2 3" key="1">
    <citation type="journal article" date="2015" name="Int. J. Syst. Evol. Microbiol.">
        <title>Micromonospora costi sp. nov., isolated from a leaf of Costus speciosus.</title>
        <authorList>
            <person name="Thawai C."/>
        </authorList>
    </citation>
    <scope>NUCLEOTIDE SEQUENCE [LARGE SCALE GENOMIC DNA]</scope>
    <source>
        <strain evidence="2 3">CS1-12</strain>
    </source>
</reference>
<feature type="transmembrane region" description="Helical" evidence="1">
    <location>
        <begin position="202"/>
        <end position="225"/>
    </location>
</feature>
<feature type="transmembrane region" description="Helical" evidence="1">
    <location>
        <begin position="41"/>
        <end position="61"/>
    </location>
</feature>
<keyword evidence="3" id="KW-1185">Reference proteome</keyword>
<proteinExistence type="predicted"/>
<dbReference type="AlphaFoldDB" id="A0A3A9ZXX3"/>
<feature type="transmembrane region" description="Helical" evidence="1">
    <location>
        <begin position="245"/>
        <end position="272"/>
    </location>
</feature>
<feature type="transmembrane region" description="Helical" evidence="1">
    <location>
        <begin position="122"/>
        <end position="150"/>
    </location>
</feature>
<name>A0A3A9ZXX3_9ACTN</name>
<keyword evidence="1" id="KW-0812">Transmembrane</keyword>
<accession>A0A3A9ZXX3</accession>
<sequence length="278" mass="28620">MTRPGTADSSRAPAPAVRRSQLWRDAVAAEWLKLRTLRSTYAFLAGGAAATLLGMLILFLLVGSFDGASAAEQANYETADLTVVVMPFVTFFLASIAAMSITTEFTTGSIGPGLLAVPQRRILLGAKATTAAAVGLIGGLLFALLALAGATLLLGDRPAPLNPWPSWTHALPTVACAALVVMVTSIVALGLGVVLRSTASALVTLGGLVLVAPVFAHFLPTTWHLRFASVLLPNLTPQLAGADHPYLLSPAGALVMLLAYVGVALGAGLIAFGRRDAT</sequence>
<keyword evidence="1" id="KW-0472">Membrane</keyword>
<evidence type="ECO:0000313" key="3">
    <source>
        <dbReference type="Proteomes" id="UP000279968"/>
    </source>
</evidence>
<evidence type="ECO:0000256" key="1">
    <source>
        <dbReference type="SAM" id="Phobius"/>
    </source>
</evidence>
<dbReference type="EMBL" id="RBAN01000004">
    <property type="protein sequence ID" value="RKN53123.1"/>
    <property type="molecule type" value="Genomic_DNA"/>
</dbReference>
<evidence type="ECO:0000313" key="2">
    <source>
        <dbReference type="EMBL" id="RKN53123.1"/>
    </source>
</evidence>
<organism evidence="2 3">
    <name type="scientific">Micromonospora costi</name>
    <dbReference type="NCBI Taxonomy" id="1530042"/>
    <lineage>
        <taxon>Bacteria</taxon>
        <taxon>Bacillati</taxon>
        <taxon>Actinomycetota</taxon>
        <taxon>Actinomycetes</taxon>
        <taxon>Micromonosporales</taxon>
        <taxon>Micromonosporaceae</taxon>
        <taxon>Micromonospora</taxon>
    </lineage>
</organism>
<dbReference type="Proteomes" id="UP000279968">
    <property type="component" value="Unassembled WGS sequence"/>
</dbReference>
<protein>
    <submittedName>
        <fullName evidence="2">ABC transporter permease</fullName>
    </submittedName>
</protein>
<feature type="transmembrane region" description="Helical" evidence="1">
    <location>
        <begin position="170"/>
        <end position="195"/>
    </location>
</feature>
<feature type="transmembrane region" description="Helical" evidence="1">
    <location>
        <begin position="81"/>
        <end position="101"/>
    </location>
</feature>
<gene>
    <name evidence="2" type="ORF">D7193_25420</name>
</gene>
<dbReference type="OrthoDB" id="5188656at2"/>
<keyword evidence="1" id="KW-1133">Transmembrane helix</keyword>
<comment type="caution">
    <text evidence="2">The sequence shown here is derived from an EMBL/GenBank/DDBJ whole genome shotgun (WGS) entry which is preliminary data.</text>
</comment>